<dbReference type="Proteomes" id="UP000095210">
    <property type="component" value="Chromosome"/>
</dbReference>
<evidence type="ECO:0000259" key="9">
    <source>
        <dbReference type="PROSITE" id="PS50929"/>
    </source>
</evidence>
<dbReference type="GO" id="GO:0005886">
    <property type="term" value="C:plasma membrane"/>
    <property type="evidence" value="ECO:0007669"/>
    <property type="project" value="UniProtKB-SubCell"/>
</dbReference>
<dbReference type="GO" id="GO:0140359">
    <property type="term" value="F:ABC-type transporter activity"/>
    <property type="evidence" value="ECO:0007669"/>
    <property type="project" value="InterPro"/>
</dbReference>
<evidence type="ECO:0000259" key="8">
    <source>
        <dbReference type="PROSITE" id="PS50893"/>
    </source>
</evidence>
<keyword evidence="3" id="KW-0547">Nucleotide-binding</keyword>
<dbReference type="InterPro" id="IPR039421">
    <property type="entry name" value="Type_1_exporter"/>
</dbReference>
<dbReference type="Gene3D" id="1.20.1560.10">
    <property type="entry name" value="ABC transporter type 1, transmembrane domain"/>
    <property type="match status" value="1"/>
</dbReference>
<dbReference type="GO" id="GO:0016887">
    <property type="term" value="F:ATP hydrolysis activity"/>
    <property type="evidence" value="ECO:0007669"/>
    <property type="project" value="InterPro"/>
</dbReference>
<feature type="domain" description="ABC transporter" evidence="8">
    <location>
        <begin position="349"/>
        <end position="579"/>
    </location>
</feature>
<dbReference type="InterPro" id="IPR011527">
    <property type="entry name" value="ABC1_TM_dom"/>
</dbReference>
<dbReference type="GO" id="GO:0005524">
    <property type="term" value="F:ATP binding"/>
    <property type="evidence" value="ECO:0007669"/>
    <property type="project" value="UniProtKB-KW"/>
</dbReference>
<protein>
    <submittedName>
        <fullName evidence="10">Cysteine ABC transporter permease/ATP-binding protein CydD</fullName>
    </submittedName>
</protein>
<dbReference type="Pfam" id="PF00005">
    <property type="entry name" value="ABC_tran"/>
    <property type="match status" value="1"/>
</dbReference>
<dbReference type="EMBL" id="CP014859">
    <property type="protein sequence ID" value="AOS64834.1"/>
    <property type="molecule type" value="Genomic_DNA"/>
</dbReference>
<dbReference type="AlphaFoldDB" id="A0AAC9HSL9"/>
<evidence type="ECO:0000256" key="6">
    <source>
        <dbReference type="ARBA" id="ARBA00023136"/>
    </source>
</evidence>
<dbReference type="InterPro" id="IPR036640">
    <property type="entry name" value="ABC1_TM_sf"/>
</dbReference>
<proteinExistence type="predicted"/>
<keyword evidence="11" id="KW-1185">Reference proteome</keyword>
<evidence type="ECO:0000256" key="7">
    <source>
        <dbReference type="SAM" id="Phobius"/>
    </source>
</evidence>
<evidence type="ECO:0000256" key="3">
    <source>
        <dbReference type="ARBA" id="ARBA00022741"/>
    </source>
</evidence>
<dbReference type="SMART" id="SM00382">
    <property type="entry name" value="AAA"/>
    <property type="match status" value="1"/>
</dbReference>
<dbReference type="SUPFAM" id="SSF90123">
    <property type="entry name" value="ABC transporter transmembrane region"/>
    <property type="match status" value="1"/>
</dbReference>
<dbReference type="InterPro" id="IPR017871">
    <property type="entry name" value="ABC_transporter-like_CS"/>
</dbReference>
<feature type="transmembrane region" description="Helical" evidence="7">
    <location>
        <begin position="115"/>
        <end position="133"/>
    </location>
</feature>
<keyword evidence="6 7" id="KW-0472">Membrane</keyword>
<evidence type="ECO:0000256" key="4">
    <source>
        <dbReference type="ARBA" id="ARBA00022840"/>
    </source>
</evidence>
<dbReference type="PROSITE" id="PS50929">
    <property type="entry name" value="ABC_TM1F"/>
    <property type="match status" value="1"/>
</dbReference>
<dbReference type="InterPro" id="IPR027417">
    <property type="entry name" value="P-loop_NTPase"/>
</dbReference>
<feature type="domain" description="ABC transmembrane type-1" evidence="9">
    <location>
        <begin position="19"/>
        <end position="283"/>
    </location>
</feature>
<dbReference type="InterPro" id="IPR003593">
    <property type="entry name" value="AAA+_ATPase"/>
</dbReference>
<dbReference type="GO" id="GO:0042883">
    <property type="term" value="P:cysteine transport"/>
    <property type="evidence" value="ECO:0007669"/>
    <property type="project" value="InterPro"/>
</dbReference>
<dbReference type="PROSITE" id="PS50893">
    <property type="entry name" value="ABC_TRANSPORTER_2"/>
    <property type="match status" value="1"/>
</dbReference>
<comment type="subcellular location">
    <subcellularLocation>
        <location evidence="1">Cell membrane</location>
        <topology evidence="1">Multi-pass membrane protein</topology>
    </subcellularLocation>
</comment>
<keyword evidence="5 7" id="KW-1133">Transmembrane helix</keyword>
<dbReference type="CDD" id="cd18584">
    <property type="entry name" value="ABC_6TM_AarD_CydD"/>
    <property type="match status" value="1"/>
</dbReference>
<dbReference type="PROSITE" id="PS00211">
    <property type="entry name" value="ABC_TRANSPORTER_1"/>
    <property type="match status" value="1"/>
</dbReference>
<feature type="transmembrane region" description="Helical" evidence="7">
    <location>
        <begin position="47"/>
        <end position="66"/>
    </location>
</feature>
<dbReference type="PANTHER" id="PTHR24221">
    <property type="entry name" value="ATP-BINDING CASSETTE SUB-FAMILY B"/>
    <property type="match status" value="1"/>
</dbReference>
<dbReference type="Pfam" id="PF00664">
    <property type="entry name" value="ABC_membrane"/>
    <property type="match status" value="1"/>
</dbReference>
<gene>
    <name evidence="10" type="ORF">TL08_20215</name>
</gene>
<evidence type="ECO:0000256" key="5">
    <source>
        <dbReference type="ARBA" id="ARBA00022989"/>
    </source>
</evidence>
<dbReference type="SUPFAM" id="SSF52540">
    <property type="entry name" value="P-loop containing nucleoside triphosphate hydrolases"/>
    <property type="match status" value="1"/>
</dbReference>
<dbReference type="PANTHER" id="PTHR24221:SF590">
    <property type="entry name" value="COMPONENT LINKED WITH THE ASSEMBLY OF CYTOCHROME' TRANSPORT TRANSMEMBRANE ATP-BINDING PROTEIN ABC TRANSPORTER CYDD-RELATED"/>
    <property type="match status" value="1"/>
</dbReference>
<sequence length="581" mass="61251">MSAIRPGDLVPRPMFVSWAVFAAVQGGLIIAQAELLARTIAGLETSWLGWLAAVIVVRACVARLFAGTTRRAGIAIRQDLGSRLLRHADSRRRGGEFGTLLGPGLAALDPYLTGYLPQLVISVIVPPLVLIRVGVADWISVLIILAALPLIPVFGILIGLRTREVTEHRWAELQRLGGHFRDVLAGLSTLRVFGRTGHQARVVREMATSHRRATMSALRVAFLSALVLELVCSLTVALVAVPIGLRLIAGDLALAPALVVLLLAPEALLPLRAMGTRFHAGAEGLAVAGRVRDILAEPSADGPAAAEAAAGGPDSAARQRVVVERIPPGRAVSGSEPLDVADRGRPVEITLVDVTVRYPGRDRPALDRVSLTVAPGERVAITGPSGAGKSTLLHVLLGFVAPDEGRVLIDGVEPGTDELAWARWSAAISWIPQQPRLFATTVLDNIRLGRPEADLSRVRAAASAADAAEFIDALPHGYATPIGERSSGVSAGQRQRIALARAFLRDTPVVLLDEPTARLDLHSESAVVDSAVGLLAGRTALVVAHRPAFVAMADRSVRLVEGRVVDGESPAAGPARPRVLA</sequence>
<organism evidence="10 11">
    <name type="scientific">Actinoalloteichus hymeniacidonis</name>
    <dbReference type="NCBI Taxonomy" id="340345"/>
    <lineage>
        <taxon>Bacteria</taxon>
        <taxon>Bacillati</taxon>
        <taxon>Actinomycetota</taxon>
        <taxon>Actinomycetes</taxon>
        <taxon>Pseudonocardiales</taxon>
        <taxon>Pseudonocardiaceae</taxon>
        <taxon>Actinoalloteichus</taxon>
    </lineage>
</organism>
<reference evidence="11" key="1">
    <citation type="submission" date="2016-03" db="EMBL/GenBank/DDBJ databases">
        <title>Complete genome sequence of the type strain Actinoalloteichus hymeniacidonis DSM 45092.</title>
        <authorList>
            <person name="Schaffert L."/>
            <person name="Albersmeier A."/>
            <person name="Winkler A."/>
            <person name="Kalinowski J."/>
            <person name="Zotchev S."/>
            <person name="Ruckert C."/>
        </authorList>
    </citation>
    <scope>NUCLEOTIDE SEQUENCE [LARGE SCALE GENOMIC DNA]</scope>
    <source>
        <strain evidence="11">HPA177(T) (DSM 45092(T))</strain>
    </source>
</reference>
<accession>A0AAC9HSL9</accession>
<dbReference type="InterPro" id="IPR014216">
    <property type="entry name" value="ABC_transptr_CydD"/>
</dbReference>
<dbReference type="KEGG" id="ahm:TL08_20215"/>
<feature type="transmembrane region" description="Helical" evidence="7">
    <location>
        <begin position="139"/>
        <end position="160"/>
    </location>
</feature>
<dbReference type="NCBIfam" id="TIGR02857">
    <property type="entry name" value="CydD"/>
    <property type="match status" value="1"/>
</dbReference>
<feature type="transmembrane region" description="Helical" evidence="7">
    <location>
        <begin position="15"/>
        <end position="35"/>
    </location>
</feature>
<evidence type="ECO:0000313" key="10">
    <source>
        <dbReference type="EMBL" id="AOS64834.1"/>
    </source>
</evidence>
<keyword evidence="2 7" id="KW-0812">Transmembrane</keyword>
<evidence type="ECO:0000256" key="2">
    <source>
        <dbReference type="ARBA" id="ARBA00022692"/>
    </source>
</evidence>
<feature type="transmembrane region" description="Helical" evidence="7">
    <location>
        <begin position="220"/>
        <end position="241"/>
    </location>
</feature>
<evidence type="ECO:0000313" key="11">
    <source>
        <dbReference type="Proteomes" id="UP000095210"/>
    </source>
</evidence>
<dbReference type="Gene3D" id="3.40.50.300">
    <property type="entry name" value="P-loop containing nucleotide triphosphate hydrolases"/>
    <property type="match status" value="1"/>
</dbReference>
<keyword evidence="4" id="KW-0067">ATP-binding</keyword>
<dbReference type="InterPro" id="IPR003439">
    <property type="entry name" value="ABC_transporter-like_ATP-bd"/>
</dbReference>
<evidence type="ECO:0000256" key="1">
    <source>
        <dbReference type="ARBA" id="ARBA00004651"/>
    </source>
</evidence>
<name>A0AAC9HSL9_9PSEU</name>